<dbReference type="Proteomes" id="UP001526426">
    <property type="component" value="Unassembled WGS sequence"/>
</dbReference>
<comment type="domain">
    <text evidence="4">A 7-bladed beta-propeller torus, about 55 by 55 Angstroms, with a depth of about 25 Angstroms and a central pore.</text>
</comment>
<reference evidence="8 9" key="1">
    <citation type="submission" date="2021-08" db="EMBL/GenBank/DDBJ databases">
        <title>Draft genome sequence of Spirulina subsalsa with high tolerance to salinity and hype-accumulation of phycocyanin.</title>
        <authorList>
            <person name="Pei H."/>
            <person name="Jiang L."/>
        </authorList>
    </citation>
    <scope>NUCLEOTIDE SEQUENCE [LARGE SCALE GENOMIC DNA]</scope>
    <source>
        <strain evidence="8 9">FACHB-351</strain>
    </source>
</reference>
<evidence type="ECO:0000259" key="7">
    <source>
        <dbReference type="Pfam" id="PF14870"/>
    </source>
</evidence>
<evidence type="ECO:0000256" key="5">
    <source>
        <dbReference type="PIRNR" id="PIRNR017875"/>
    </source>
</evidence>
<dbReference type="Pfam" id="PF14870">
    <property type="entry name" value="PSII_BNR"/>
    <property type="match status" value="1"/>
</dbReference>
<keyword evidence="3 4" id="KW-0604">Photosystem II</keyword>
<dbReference type="PANTHER" id="PTHR47199:SF2">
    <property type="entry name" value="PHOTOSYSTEM II STABILITY_ASSEMBLY FACTOR HCF136, CHLOROPLASTIC"/>
    <property type="match status" value="1"/>
</dbReference>
<dbReference type="InterPro" id="IPR015943">
    <property type="entry name" value="WD40/YVTN_repeat-like_dom_sf"/>
</dbReference>
<feature type="domain" description="Photosynthesis system II assembly factor Ycf48/Hcf136-like" evidence="7">
    <location>
        <begin position="29"/>
        <end position="330"/>
    </location>
</feature>
<dbReference type="InterPro" id="IPR016705">
    <property type="entry name" value="Ycf48/Hcf136"/>
</dbReference>
<protein>
    <recommendedName>
        <fullName evidence="4">Photosystem II assembly lipoprotein Ycf48</fullName>
    </recommendedName>
</protein>
<keyword evidence="2 4" id="KW-0732">Signal</keyword>
<keyword evidence="4" id="KW-0793">Thylakoid</keyword>
<name>A0ABT3L815_9CYAN</name>
<organism evidence="8 9">
    <name type="scientific">Spirulina subsalsa FACHB-351</name>
    <dbReference type="NCBI Taxonomy" id="234711"/>
    <lineage>
        <taxon>Bacteria</taxon>
        <taxon>Bacillati</taxon>
        <taxon>Cyanobacteriota</taxon>
        <taxon>Cyanophyceae</taxon>
        <taxon>Spirulinales</taxon>
        <taxon>Spirulinaceae</taxon>
        <taxon>Spirulina</taxon>
    </lineage>
</organism>
<proteinExistence type="inferred from homology"/>
<dbReference type="PIRSF" id="PIRSF017875">
    <property type="entry name" value="PSII_HCF136"/>
    <property type="match status" value="1"/>
</dbReference>
<evidence type="ECO:0000256" key="1">
    <source>
        <dbReference type="ARBA" id="ARBA00022531"/>
    </source>
</evidence>
<dbReference type="PROSITE" id="PS51257">
    <property type="entry name" value="PROKAR_LIPOPROTEIN"/>
    <property type="match status" value="1"/>
</dbReference>
<sequence>MNSFVKKLKQFLIFCAVVVFAAGCSTVPNVGYNPWQVVDLSTDAVLSDVAFTDNGNHGWLVGSRTTLFETQDGGKTWEPRTFDLGEEKVSFTSVSFLGQEGWIVGKPSILLHTTNGGDSWDRIPLSSKLPGSPYKIFALGRNQAEMATDVGAIYQTNDGAKHWKALVQEAVGVVRNMERSPDGSYIAVSAKGNFYSTWEPGETAWQPHQRTSSRRLQNMGFGADGRQWLLARGGQIQFSRPDADGEESLWDEVIYPEVSTSWGLLDIAYRTPEEIWVSGGSGNLLVSEDGGETWQKDRAVETVPTNFYKILFIGQDKGFILGDRGILLRYEPDLENA</sequence>
<evidence type="ECO:0000256" key="3">
    <source>
        <dbReference type="ARBA" id="ARBA00023276"/>
    </source>
</evidence>
<gene>
    <name evidence="4" type="primary">ycf48</name>
    <name evidence="8" type="ORF">K4A83_12620</name>
</gene>
<dbReference type="EMBL" id="JAIHOM010000057">
    <property type="protein sequence ID" value="MCW6037105.1"/>
    <property type="molecule type" value="Genomic_DNA"/>
</dbReference>
<dbReference type="HAMAP" id="MF_01348">
    <property type="entry name" value="Ycf48"/>
    <property type="match status" value="1"/>
</dbReference>
<dbReference type="Gene3D" id="2.130.10.10">
    <property type="entry name" value="YVTN repeat-like/Quinoprotein amine dehydrogenase"/>
    <property type="match status" value="1"/>
</dbReference>
<keyword evidence="1 4" id="KW-0602">Photosynthesis</keyword>
<evidence type="ECO:0000256" key="4">
    <source>
        <dbReference type="HAMAP-Rule" id="MF_01348"/>
    </source>
</evidence>
<dbReference type="SUPFAM" id="SSF110296">
    <property type="entry name" value="Oligoxyloglucan reducing end-specific cellobiohydrolase"/>
    <property type="match status" value="1"/>
</dbReference>
<dbReference type="RefSeq" id="WP_407810021.1">
    <property type="nucleotide sequence ID" value="NZ_JAIHOM010000057.1"/>
</dbReference>
<accession>A0ABT3L815</accession>
<comment type="function">
    <text evidence="4">A factor required for optimal assembly of photosystem II (PSII), acting in the early stages of PSII assembly. Also plays a role in replacement of photodamaged D1 (psbA). Assists YidC in synthesis of chlorophyll-binding proteins.</text>
</comment>
<evidence type="ECO:0000256" key="2">
    <source>
        <dbReference type="ARBA" id="ARBA00022729"/>
    </source>
</evidence>
<feature type="chain" id="PRO_5046271139" description="Photosystem II assembly lipoprotein Ycf48" evidence="6">
    <location>
        <begin position="22"/>
        <end position="337"/>
    </location>
</feature>
<comment type="subunit">
    <text evidence="4">Part of early PSII assembly complexes which includes D1 (psbA) and PsbI; not found in mature PSII. Binds to the lumenal side of PSII complexes. Interacts with YidC.</text>
</comment>
<comment type="caution">
    <text evidence="8">The sequence shown here is derived from an EMBL/GenBank/DDBJ whole genome shotgun (WGS) entry which is preliminary data.</text>
</comment>
<dbReference type="NCBIfam" id="NF010237">
    <property type="entry name" value="PRK13684.1"/>
    <property type="match status" value="1"/>
</dbReference>
<feature type="signal peptide" evidence="6">
    <location>
        <begin position="1"/>
        <end position="21"/>
    </location>
</feature>
<comment type="subcellular location">
    <subcellularLocation>
        <location evidence="4">Cellular thylakoid membrane</location>
        <topology evidence="4">Lipid-anchor</topology>
        <orientation evidence="4">Lumenal side</orientation>
    </subcellularLocation>
    <text evidence="4">Associated with a PSII precusor complex on the lumenal side of the thylakoid membrane.</text>
</comment>
<comment type="similarity">
    <text evidence="4 5">Belongs to the Ycf48 family.</text>
</comment>
<dbReference type="PANTHER" id="PTHR47199">
    <property type="entry name" value="PHOTOSYSTEM II STABILITY/ASSEMBLY FACTOR HCF136, CHLOROPLASTIC"/>
    <property type="match status" value="1"/>
</dbReference>
<evidence type="ECO:0000313" key="8">
    <source>
        <dbReference type="EMBL" id="MCW6037105.1"/>
    </source>
</evidence>
<evidence type="ECO:0000256" key="6">
    <source>
        <dbReference type="SAM" id="SignalP"/>
    </source>
</evidence>
<evidence type="ECO:0000313" key="9">
    <source>
        <dbReference type="Proteomes" id="UP001526426"/>
    </source>
</evidence>
<keyword evidence="9" id="KW-1185">Reference proteome</keyword>
<dbReference type="InterPro" id="IPR028203">
    <property type="entry name" value="PSII_CF48-like_dom"/>
</dbReference>